<evidence type="ECO:0000313" key="3">
    <source>
        <dbReference type="Proteomes" id="UP001451303"/>
    </source>
</evidence>
<dbReference type="EMBL" id="JAVLET010000002">
    <property type="protein sequence ID" value="KAL0473870.1"/>
    <property type="molecule type" value="Genomic_DNA"/>
</dbReference>
<sequence>MKFVGLSISIDSNLRIDRVKPPVITTILILNRNQHYQASLDHTSKHFRSFSLGRTFQHVTMPSDAQDLQVVLAAQEKRELAPNVSFQVINEMKSSLIFQFDWAQLLQAAPTSISCMGACFVASSSPSAVVHLEPPKDKGFQYLKYTSVQANLVQCGNMGRMAFIAAENGMGRIQMTSTIINGKINDIVAIIGEPASAKKMLRPQLNTLKEGSTTCLDEAKKMDKMFEDWLLYVCEMHAACVQQENTTREAILSNEICVAAEQTRLDYQKSTVEEAEKAFKMMGKQVETASEAFKKASDQFPTGWDIMGQQIVGDLVGAVTNLGNSFAHAFISNLNPVAKVEAGASIVGGFLNPHKKDESIPEIPVSDPVPPTAAPKNATDPAYVEAVRLDHILAILHVIVSGKNTEGNIDWEQARSGGTGVDSKKNSIGYVQTMLEDAKTRFSQVATTSDPSQTLSTIIDVSLQVATGINDQVKKSGSMSSEWPAKDSEIVKKWQADFAAQYPKANTLIATAKTIPGVASNGIPLMSDAEQRTAQISAKSAQAQALLETAKNRLTTTQQMLTTAQDNYVKSTDMLLEQKNKLGQIQATLTKLTKENVSLAEIKRVLIECIKLIINLKEQVTNLVRFFKAMESLVEMCIRFHVDPFLETVNLIVAADGTDPYKDLKIGNYTYTDFQRSQLYSAAVTMRAYFGVFGDIAKMWVQLSKDSIMPGLKMCDELSVTLDDQDASAQMKKKIAVLNQWATDAVDQVQKLAQDKQREIMNGMDSRIQDVAETTSQITPLPASTVKAITDGTDVTKQAAQTNIKEKSESNPLSRFGKSAALPCLLAVKE</sequence>
<evidence type="ECO:0000313" key="2">
    <source>
        <dbReference type="EMBL" id="KAL0473870.1"/>
    </source>
</evidence>
<dbReference type="Proteomes" id="UP001451303">
    <property type="component" value="Unassembled WGS sequence"/>
</dbReference>
<dbReference type="PANTHER" id="PTHR33488:SF2">
    <property type="entry name" value="EARLY ENDOSOME ANTIGEN 1-LIKE"/>
    <property type="match status" value="1"/>
</dbReference>
<accession>A0ABR3DMI0</accession>
<protein>
    <submittedName>
        <fullName evidence="2">Uncharacterized protein</fullName>
    </submittedName>
</protein>
<comment type="caution">
    <text evidence="2">The sequence shown here is derived from an EMBL/GenBank/DDBJ whole genome shotgun (WGS) entry which is preliminary data.</text>
</comment>
<dbReference type="PANTHER" id="PTHR33488">
    <property type="entry name" value="ZGC:162509"/>
    <property type="match status" value="1"/>
</dbReference>
<organism evidence="2 3">
    <name type="scientific">Neurospora intermedia</name>
    <dbReference type="NCBI Taxonomy" id="5142"/>
    <lineage>
        <taxon>Eukaryota</taxon>
        <taxon>Fungi</taxon>
        <taxon>Dikarya</taxon>
        <taxon>Ascomycota</taxon>
        <taxon>Pezizomycotina</taxon>
        <taxon>Sordariomycetes</taxon>
        <taxon>Sordariomycetidae</taxon>
        <taxon>Sordariales</taxon>
        <taxon>Sordariaceae</taxon>
        <taxon>Neurospora</taxon>
    </lineage>
</organism>
<keyword evidence="3" id="KW-1185">Reference proteome</keyword>
<name>A0ABR3DMI0_NEUIN</name>
<evidence type="ECO:0000256" key="1">
    <source>
        <dbReference type="SAM" id="Coils"/>
    </source>
</evidence>
<proteinExistence type="predicted"/>
<gene>
    <name evidence="2" type="ORF">QR685DRAFT_518018</name>
</gene>
<keyword evidence="1" id="KW-0175">Coiled coil</keyword>
<reference evidence="2 3" key="1">
    <citation type="submission" date="2023-09" db="EMBL/GenBank/DDBJ databases">
        <title>Multi-omics analysis of a traditional fermented food reveals byproduct-associated fungal strains for waste-to-food upcycling.</title>
        <authorList>
            <consortium name="Lawrence Berkeley National Laboratory"/>
            <person name="Rekdal V.M."/>
            <person name="Villalobos-Escobedo J.M."/>
            <person name="Rodriguez-Valeron N."/>
            <person name="Garcia M.O."/>
            <person name="Vasquez D.P."/>
            <person name="Damayanti I."/>
            <person name="Sorensen P.M."/>
            <person name="Baidoo E.E."/>
            <person name="De Carvalho A.C."/>
            <person name="Riley R."/>
            <person name="Lipzen A."/>
            <person name="He G."/>
            <person name="Yan M."/>
            <person name="Haridas S."/>
            <person name="Daum C."/>
            <person name="Yoshinaga Y."/>
            <person name="Ng V."/>
            <person name="Grigoriev I.V."/>
            <person name="Munk R."/>
            <person name="Nuraida L."/>
            <person name="Wijaya C.H."/>
            <person name="Morales P.-C."/>
            <person name="Keasling J.D."/>
        </authorList>
    </citation>
    <scope>NUCLEOTIDE SEQUENCE [LARGE SCALE GENOMIC DNA]</scope>
    <source>
        <strain evidence="2 3">FGSC 2613</strain>
    </source>
</reference>
<feature type="coiled-coil region" evidence="1">
    <location>
        <begin position="547"/>
        <end position="595"/>
    </location>
</feature>